<protein>
    <recommendedName>
        <fullName evidence="8">Tryptophan--tRNA ligase</fullName>
        <ecNumber evidence="8">6.1.1.2</ecNumber>
    </recommendedName>
    <alternativeName>
        <fullName evidence="8">Tryptophanyl-tRNA synthetase</fullName>
        <shortName evidence="8">TrpRS</shortName>
    </alternativeName>
</protein>
<dbReference type="InterPro" id="IPR002305">
    <property type="entry name" value="aa-tRNA-synth_Ic"/>
</dbReference>
<proteinExistence type="inferred from homology"/>
<dbReference type="InterPro" id="IPR001412">
    <property type="entry name" value="aa-tRNA-synth_I_CS"/>
</dbReference>
<sequence length="346" mass="38014">MSKFVPRVFSGMQPTGNLHLGNYLGAMLNWIHMQDTHECIYCVVDMHAITVWQDPKELRRAIVDVTAAYLACGLDPKKSIIFNQSQVAEHAELAWILGCTGRIGWLNRMTQFKEKAGKDKEAASVGLYTYPVLMAADILGYHATHVPVGEDQKQHLELARDIANKFNIDYKDAIEASGFADGVFFVPPEPYITGPATRVMSLRDGTKKMSKSDPSDLSRLNLTDDADTIARKIRKAKTDTEPLPTEKDGLKGRPEADNLTGIYAALSGESLEKVLGQYGGGQFSVFKNALADLAVARLGPVGEETKRLQADRGYVESVLKDGSERARAIAAPIMRKAREIVGFIVS</sequence>
<reference evidence="11" key="1">
    <citation type="submission" date="2018-06" db="EMBL/GenBank/DDBJ databases">
        <title>Aestuariibacter litoralis strain KCTC 52945T.</title>
        <authorList>
            <person name="Li X."/>
            <person name="Salam N."/>
            <person name="Li J.-L."/>
            <person name="Chen Y.-M."/>
            <person name="Yang Z.-W."/>
            <person name="Zhang L.-Y."/>
            <person name="Han M.-X."/>
            <person name="Xiao M."/>
            <person name="Li W.-J."/>
        </authorList>
    </citation>
    <scope>NUCLEOTIDE SEQUENCE [LARGE SCALE GENOMIC DNA]</scope>
    <source>
        <strain evidence="11">KCTC 52945</strain>
    </source>
</reference>
<dbReference type="HAMAP" id="MF_00140_B">
    <property type="entry name" value="Trp_tRNA_synth_B"/>
    <property type="match status" value="1"/>
</dbReference>
<feature type="short sequence motif" description="'KMSKS' region" evidence="8">
    <location>
        <begin position="208"/>
        <end position="212"/>
    </location>
</feature>
<dbReference type="Proteomes" id="UP000248795">
    <property type="component" value="Unassembled WGS sequence"/>
</dbReference>
<evidence type="ECO:0000256" key="1">
    <source>
        <dbReference type="ARBA" id="ARBA00005594"/>
    </source>
</evidence>
<dbReference type="GO" id="GO:0004830">
    <property type="term" value="F:tryptophan-tRNA ligase activity"/>
    <property type="evidence" value="ECO:0007669"/>
    <property type="project" value="UniProtKB-UniRule"/>
</dbReference>
<dbReference type="NCBIfam" id="TIGR00233">
    <property type="entry name" value="trpS"/>
    <property type="match status" value="1"/>
</dbReference>
<feature type="short sequence motif" description="'HIGH' region" evidence="8">
    <location>
        <begin position="14"/>
        <end position="22"/>
    </location>
</feature>
<dbReference type="InterPro" id="IPR024109">
    <property type="entry name" value="Trp-tRNA-ligase_bac-type"/>
</dbReference>
<dbReference type="Gene3D" id="3.40.50.620">
    <property type="entry name" value="HUPs"/>
    <property type="match status" value="1"/>
</dbReference>
<evidence type="ECO:0000256" key="2">
    <source>
        <dbReference type="ARBA" id="ARBA00022598"/>
    </source>
</evidence>
<dbReference type="AlphaFoldDB" id="A0A2W2APZ1"/>
<keyword evidence="8" id="KW-0963">Cytoplasm</keyword>
<keyword evidence="4 8" id="KW-0067">ATP-binding</keyword>
<dbReference type="PRINTS" id="PR01039">
    <property type="entry name" value="TRNASYNTHTRP"/>
</dbReference>
<comment type="subunit">
    <text evidence="8">Homodimer.</text>
</comment>
<keyword evidence="6 8" id="KW-0030">Aminoacyl-tRNA synthetase</keyword>
<name>A0A2W2APZ1_9HYPH</name>
<comment type="catalytic activity">
    <reaction evidence="7 8">
        <text>tRNA(Trp) + L-tryptophan + ATP = L-tryptophyl-tRNA(Trp) + AMP + diphosphate + H(+)</text>
        <dbReference type="Rhea" id="RHEA:24080"/>
        <dbReference type="Rhea" id="RHEA-COMP:9671"/>
        <dbReference type="Rhea" id="RHEA-COMP:9705"/>
        <dbReference type="ChEBI" id="CHEBI:15378"/>
        <dbReference type="ChEBI" id="CHEBI:30616"/>
        <dbReference type="ChEBI" id="CHEBI:33019"/>
        <dbReference type="ChEBI" id="CHEBI:57912"/>
        <dbReference type="ChEBI" id="CHEBI:78442"/>
        <dbReference type="ChEBI" id="CHEBI:78535"/>
        <dbReference type="ChEBI" id="CHEBI:456215"/>
        <dbReference type="EC" id="6.1.1.2"/>
    </reaction>
</comment>
<evidence type="ECO:0000256" key="8">
    <source>
        <dbReference type="HAMAP-Rule" id="MF_00140"/>
    </source>
</evidence>
<dbReference type="SUPFAM" id="SSF52374">
    <property type="entry name" value="Nucleotidylyl transferase"/>
    <property type="match status" value="1"/>
</dbReference>
<organism evidence="10 11">
    <name type="scientific">Aestuariivirga litoralis</name>
    <dbReference type="NCBI Taxonomy" id="2650924"/>
    <lineage>
        <taxon>Bacteria</taxon>
        <taxon>Pseudomonadati</taxon>
        <taxon>Pseudomonadota</taxon>
        <taxon>Alphaproteobacteria</taxon>
        <taxon>Hyphomicrobiales</taxon>
        <taxon>Aestuariivirgaceae</taxon>
        <taxon>Aestuariivirga</taxon>
    </lineage>
</organism>
<dbReference type="Pfam" id="PF00579">
    <property type="entry name" value="tRNA-synt_1b"/>
    <property type="match status" value="1"/>
</dbReference>
<evidence type="ECO:0000256" key="7">
    <source>
        <dbReference type="ARBA" id="ARBA00049929"/>
    </source>
</evidence>
<dbReference type="GO" id="GO:0005829">
    <property type="term" value="C:cytosol"/>
    <property type="evidence" value="ECO:0007669"/>
    <property type="project" value="TreeGrafter"/>
</dbReference>
<keyword evidence="5 8" id="KW-0648">Protein biosynthesis</keyword>
<evidence type="ECO:0000256" key="3">
    <source>
        <dbReference type="ARBA" id="ARBA00022741"/>
    </source>
</evidence>
<keyword evidence="2 8" id="KW-0436">Ligase</keyword>
<dbReference type="FunFam" id="3.40.50.620:FF:000082">
    <property type="entry name" value="MSW1p Mitochondrial tryptophanyl-tRNA synthetase"/>
    <property type="match status" value="1"/>
</dbReference>
<feature type="binding site" evidence="8">
    <location>
        <begin position="208"/>
        <end position="212"/>
    </location>
    <ligand>
        <name>ATP</name>
        <dbReference type="ChEBI" id="CHEBI:30616"/>
    </ligand>
</feature>
<evidence type="ECO:0000256" key="4">
    <source>
        <dbReference type="ARBA" id="ARBA00022840"/>
    </source>
</evidence>
<comment type="caution">
    <text evidence="10">The sequence shown here is derived from an EMBL/GenBank/DDBJ whole genome shotgun (WGS) entry which is preliminary data.</text>
</comment>
<feature type="binding site" evidence="8">
    <location>
        <position position="137"/>
    </location>
    <ligand>
        <name>L-tryptophan</name>
        <dbReference type="ChEBI" id="CHEBI:57912"/>
    </ligand>
</feature>
<evidence type="ECO:0000256" key="5">
    <source>
        <dbReference type="ARBA" id="ARBA00022917"/>
    </source>
</evidence>
<gene>
    <name evidence="8 10" type="primary">trpS</name>
    <name evidence="10" type="ORF">DK847_09195</name>
</gene>
<dbReference type="GO" id="GO:0006436">
    <property type="term" value="P:tryptophanyl-tRNA aminoacylation"/>
    <property type="evidence" value="ECO:0007669"/>
    <property type="project" value="UniProtKB-UniRule"/>
</dbReference>
<feature type="binding site" evidence="8">
    <location>
        <position position="199"/>
    </location>
    <ligand>
        <name>ATP</name>
        <dbReference type="ChEBI" id="CHEBI:30616"/>
    </ligand>
</feature>
<comment type="function">
    <text evidence="8">Catalyzes the attachment of tryptophan to tRNA(Trp).</text>
</comment>
<dbReference type="InterPro" id="IPR002306">
    <property type="entry name" value="Trp-tRNA-ligase"/>
</dbReference>
<feature type="binding site" evidence="8">
    <location>
        <begin position="21"/>
        <end position="22"/>
    </location>
    <ligand>
        <name>ATP</name>
        <dbReference type="ChEBI" id="CHEBI:30616"/>
    </ligand>
</feature>
<keyword evidence="11" id="KW-1185">Reference proteome</keyword>
<comment type="similarity">
    <text evidence="1 8 9">Belongs to the class-I aminoacyl-tRNA synthetase family.</text>
</comment>
<comment type="subcellular location">
    <subcellularLocation>
        <location evidence="8">Cytoplasm</location>
    </subcellularLocation>
</comment>
<dbReference type="InterPro" id="IPR050203">
    <property type="entry name" value="Trp-tRNA_synthetase"/>
</dbReference>
<dbReference type="PROSITE" id="PS00178">
    <property type="entry name" value="AA_TRNA_LIGASE_I"/>
    <property type="match status" value="1"/>
</dbReference>
<dbReference type="GO" id="GO:0005524">
    <property type="term" value="F:ATP binding"/>
    <property type="evidence" value="ECO:0007669"/>
    <property type="project" value="UniProtKB-UniRule"/>
</dbReference>
<dbReference type="RefSeq" id="WP_111197959.1">
    <property type="nucleotide sequence ID" value="NZ_QKVK01000003.1"/>
</dbReference>
<evidence type="ECO:0000256" key="9">
    <source>
        <dbReference type="RuleBase" id="RU363036"/>
    </source>
</evidence>
<dbReference type="CDD" id="cd00806">
    <property type="entry name" value="TrpRS_core"/>
    <property type="match status" value="1"/>
</dbReference>
<feature type="binding site" evidence="8">
    <location>
        <begin position="149"/>
        <end position="151"/>
    </location>
    <ligand>
        <name>ATP</name>
        <dbReference type="ChEBI" id="CHEBI:30616"/>
    </ligand>
</feature>
<dbReference type="EC" id="6.1.1.2" evidence="8"/>
<dbReference type="EMBL" id="QKVK01000003">
    <property type="protein sequence ID" value="PZF77481.1"/>
    <property type="molecule type" value="Genomic_DNA"/>
</dbReference>
<keyword evidence="3 8" id="KW-0547">Nucleotide-binding</keyword>
<accession>A0A2W2APZ1</accession>
<evidence type="ECO:0000256" key="6">
    <source>
        <dbReference type="ARBA" id="ARBA00023146"/>
    </source>
</evidence>
<feature type="binding site" evidence="8">
    <location>
        <begin position="13"/>
        <end position="15"/>
    </location>
    <ligand>
        <name>ATP</name>
        <dbReference type="ChEBI" id="CHEBI:30616"/>
    </ligand>
</feature>
<dbReference type="PANTHER" id="PTHR43766">
    <property type="entry name" value="TRYPTOPHAN--TRNA LIGASE, MITOCHONDRIAL"/>
    <property type="match status" value="1"/>
</dbReference>
<dbReference type="PANTHER" id="PTHR43766:SF1">
    <property type="entry name" value="TRYPTOPHAN--TRNA LIGASE, MITOCHONDRIAL"/>
    <property type="match status" value="1"/>
</dbReference>
<dbReference type="InterPro" id="IPR014729">
    <property type="entry name" value="Rossmann-like_a/b/a_fold"/>
</dbReference>
<evidence type="ECO:0000313" key="10">
    <source>
        <dbReference type="EMBL" id="PZF77481.1"/>
    </source>
</evidence>
<dbReference type="Gene3D" id="1.10.240.10">
    <property type="entry name" value="Tyrosyl-Transfer RNA Synthetase"/>
    <property type="match status" value="1"/>
</dbReference>
<evidence type="ECO:0000313" key="11">
    <source>
        <dbReference type="Proteomes" id="UP000248795"/>
    </source>
</evidence>